<proteinExistence type="predicted"/>
<reference evidence="3" key="1">
    <citation type="submission" date="2017-03" db="EMBL/GenBank/DDBJ databases">
        <title>Phytopthora megakarya and P. palmivora, two closely related causual agents of cacao black pod achieved similar genome size and gene model numbers by different mechanisms.</title>
        <authorList>
            <person name="Ali S."/>
            <person name="Shao J."/>
            <person name="Larry D.J."/>
            <person name="Kronmiller B."/>
            <person name="Shen D."/>
            <person name="Strem M.D."/>
            <person name="Melnick R.L."/>
            <person name="Guiltinan M.J."/>
            <person name="Tyler B.M."/>
            <person name="Meinhardt L.W."/>
            <person name="Bailey B.A."/>
        </authorList>
    </citation>
    <scope>NUCLEOTIDE SEQUENCE [LARGE SCALE GENOMIC DNA]</scope>
    <source>
        <strain evidence="3">zdho120</strain>
    </source>
</reference>
<gene>
    <name evidence="2" type="ORF">PHMEG_00022035</name>
</gene>
<dbReference type="EMBL" id="NBNE01004244">
    <property type="protein sequence ID" value="OWZ05805.1"/>
    <property type="molecule type" value="Genomic_DNA"/>
</dbReference>
<dbReference type="InterPro" id="IPR021109">
    <property type="entry name" value="Peptidase_aspartic_dom_sf"/>
</dbReference>
<dbReference type="OrthoDB" id="117285at2759"/>
<comment type="caution">
    <text evidence="2">The sequence shown here is derived from an EMBL/GenBank/DDBJ whole genome shotgun (WGS) entry which is preliminary data.</text>
</comment>
<dbReference type="SUPFAM" id="SSF50630">
    <property type="entry name" value="Acid proteases"/>
    <property type="match status" value="1"/>
</dbReference>
<keyword evidence="3" id="KW-1185">Reference proteome</keyword>
<dbReference type="Gene3D" id="2.40.70.10">
    <property type="entry name" value="Acid Proteases"/>
    <property type="match status" value="1"/>
</dbReference>
<dbReference type="CDD" id="cd00303">
    <property type="entry name" value="retropepsin_like"/>
    <property type="match status" value="1"/>
</dbReference>
<feature type="region of interest" description="Disordered" evidence="1">
    <location>
        <begin position="397"/>
        <end position="421"/>
    </location>
</feature>
<dbReference type="Proteomes" id="UP000198211">
    <property type="component" value="Unassembled WGS sequence"/>
</dbReference>
<evidence type="ECO:0000256" key="1">
    <source>
        <dbReference type="SAM" id="MobiDB-lite"/>
    </source>
</evidence>
<evidence type="ECO:0008006" key="4">
    <source>
        <dbReference type="Google" id="ProtNLM"/>
    </source>
</evidence>
<evidence type="ECO:0000313" key="3">
    <source>
        <dbReference type="Proteomes" id="UP000198211"/>
    </source>
</evidence>
<name>A0A225VKE5_9STRA</name>
<dbReference type="AlphaFoldDB" id="A0A225VKE5"/>
<accession>A0A225VKE5</accession>
<feature type="compositionally biased region" description="Basic and acidic residues" evidence="1">
    <location>
        <begin position="410"/>
        <end position="421"/>
    </location>
</feature>
<organism evidence="2 3">
    <name type="scientific">Phytophthora megakarya</name>
    <dbReference type="NCBI Taxonomy" id="4795"/>
    <lineage>
        <taxon>Eukaryota</taxon>
        <taxon>Sar</taxon>
        <taxon>Stramenopiles</taxon>
        <taxon>Oomycota</taxon>
        <taxon>Peronosporomycetes</taxon>
        <taxon>Peronosporales</taxon>
        <taxon>Peronosporaceae</taxon>
        <taxon>Phytophthora</taxon>
    </lineage>
</organism>
<protein>
    <recommendedName>
        <fullName evidence="4">Peptidase A2 domain-containing protein</fullName>
    </recommendedName>
</protein>
<sequence>MTKPAVDSDYMFAFAGEVEWLDDRDNMQVNKEITGKRLESLRERKESSGGRRPSQLSHYWCGVQLGPGATWTLKTGSQTAAQREDRVVVGSVIRQEEKDAGPINDTRTRIRLDTGANVSVVSASYAKQLRLCDVPDHGRSLEITIGWERPYEFEMWILDHSAGVDVVLGTDFMILAGVRLDLFHGTTRLPDEVMIPLIKPSTASDDESYGTHVAGGPTEDLCIPGYAWREFKLPMLRPSLTTHEVWIRRTSRLVLTVTKYRRGQPTWILLTNITSKLDRCGKHDAVALWIPKGELPRNSGYARSTSNKYKEWQVLSYAESKDVTLFEREQKIYEKRVAEQPPLVDEREYSTPKHILTRGVGGEDSDSLEQPWMDPVQIRELATDAYGHRRPLVVVTTQREGKIASPQPKSGKENWIRHTRR</sequence>
<evidence type="ECO:0000313" key="2">
    <source>
        <dbReference type="EMBL" id="OWZ05805.1"/>
    </source>
</evidence>